<reference evidence="2 3" key="1">
    <citation type="journal article" date="2019" name="Microb. Cell Fact.">
        <title>Exploring novel herbicidin analogues by transcriptional regulator overexpression and MS/MS molecular networking.</title>
        <authorList>
            <person name="Shi Y."/>
            <person name="Gu R."/>
            <person name="Li Y."/>
            <person name="Wang X."/>
            <person name="Ren W."/>
            <person name="Li X."/>
            <person name="Wang L."/>
            <person name="Xie Y."/>
            <person name="Hong B."/>
        </authorList>
    </citation>
    <scope>NUCLEOTIDE SEQUENCE [LARGE SCALE GENOMIC DNA]</scope>
    <source>
        <strain evidence="2 3">US-43</strain>
    </source>
</reference>
<proteinExistence type="predicted"/>
<dbReference type="EMBL" id="VOKX01000032">
    <property type="protein sequence ID" value="KAB7843654.1"/>
    <property type="molecule type" value="Genomic_DNA"/>
</dbReference>
<feature type="region of interest" description="Disordered" evidence="1">
    <location>
        <begin position="238"/>
        <end position="285"/>
    </location>
</feature>
<dbReference type="AlphaFoldDB" id="A0A5N5W815"/>
<comment type="caution">
    <text evidence="2">The sequence shown here is derived from an EMBL/GenBank/DDBJ whole genome shotgun (WGS) entry which is preliminary data.</text>
</comment>
<feature type="compositionally biased region" description="Basic and acidic residues" evidence="1">
    <location>
        <begin position="258"/>
        <end position="267"/>
    </location>
</feature>
<name>A0A5N5W815_STRMB</name>
<accession>A0A5N5W815</accession>
<gene>
    <name evidence="2" type="ORF">FRZ00_16955</name>
</gene>
<sequence length="332" mass="37272">MIRRRHGNAFVCCDLCPGRPVLPTPNDEVNPAKCIRCQGDYRWLPVPHPEDHLCDVCRRECPDCRAPSPAGGRCLTCQGKCRVCQGPLPERDLTVHAVEPEARKDRKRRWRRHFYPHTAARDRCDRCLEQAGSRDPLRAVLAAVPDRLLRACGGAYPPEAMRTIWAQLDHRTARQLVERVERRWWTSWSNRPLRRDADERRDGYGPDDVVLWLLAPAGCYADCEDGFRPDDPDRPCPACRGHAPLPGPPTTRDEADEEPPRTADRTPAEAVAHRPPQPECTGRDGACGVPVTAPYDQCPTCLDWPVCTCGYRRYDPARATACPACSSASDRG</sequence>
<dbReference type="RefSeq" id="WP_152264046.1">
    <property type="nucleotide sequence ID" value="NZ_JBFADJ010000002.1"/>
</dbReference>
<keyword evidence="3" id="KW-1185">Reference proteome</keyword>
<dbReference type="OrthoDB" id="4350775at2"/>
<dbReference type="Proteomes" id="UP000327000">
    <property type="component" value="Unassembled WGS sequence"/>
</dbReference>
<evidence type="ECO:0000313" key="2">
    <source>
        <dbReference type="EMBL" id="KAB7843654.1"/>
    </source>
</evidence>
<protein>
    <submittedName>
        <fullName evidence="2">Uncharacterized protein</fullName>
    </submittedName>
</protein>
<evidence type="ECO:0000313" key="3">
    <source>
        <dbReference type="Proteomes" id="UP000327000"/>
    </source>
</evidence>
<organism evidence="2 3">
    <name type="scientific">Streptomyces mobaraensis</name>
    <name type="common">Streptoverticillium mobaraense</name>
    <dbReference type="NCBI Taxonomy" id="35621"/>
    <lineage>
        <taxon>Bacteria</taxon>
        <taxon>Bacillati</taxon>
        <taxon>Actinomycetota</taxon>
        <taxon>Actinomycetes</taxon>
        <taxon>Kitasatosporales</taxon>
        <taxon>Streptomycetaceae</taxon>
        <taxon>Streptomyces</taxon>
    </lineage>
</organism>
<evidence type="ECO:0000256" key="1">
    <source>
        <dbReference type="SAM" id="MobiDB-lite"/>
    </source>
</evidence>